<dbReference type="InterPro" id="IPR036625">
    <property type="entry name" value="E3-bd_dom_sf"/>
</dbReference>
<evidence type="ECO:0000256" key="1">
    <source>
        <dbReference type="ARBA" id="ARBA00023125"/>
    </source>
</evidence>
<reference evidence="4" key="1">
    <citation type="submission" date="2021-05" db="EMBL/GenBank/DDBJ databases">
        <authorList>
            <person name="Arsene-Ploetze F."/>
        </authorList>
    </citation>
    <scope>NUCLEOTIDE SEQUENCE</scope>
    <source>
        <strain evidence="4">DSM 42138</strain>
    </source>
</reference>
<comment type="caution">
    <text evidence="4">The sequence shown here is derived from an EMBL/GenBank/DDBJ whole genome shotgun (WGS) entry which is preliminary data.</text>
</comment>
<organism evidence="4 5">
    <name type="scientific">Actinacidiphila cocklensis</name>
    <dbReference type="NCBI Taxonomy" id="887465"/>
    <lineage>
        <taxon>Bacteria</taxon>
        <taxon>Bacillati</taxon>
        <taxon>Actinomycetota</taxon>
        <taxon>Actinomycetes</taxon>
        <taxon>Kitasatosporales</taxon>
        <taxon>Streptomycetaceae</taxon>
        <taxon>Actinacidiphila</taxon>
    </lineage>
</organism>
<dbReference type="InterPro" id="IPR055370">
    <property type="entry name" value="Lsr2_DNA-bd"/>
</dbReference>
<dbReference type="AlphaFoldDB" id="A0A9W4DMN7"/>
<dbReference type="Proteomes" id="UP001152519">
    <property type="component" value="Unassembled WGS sequence"/>
</dbReference>
<protein>
    <submittedName>
        <fullName evidence="4">Lsr2 protein</fullName>
    </submittedName>
</protein>
<sequence length="121" mass="12830">MSEGTIFVATDSIHGEFEGRPLYLHQGVTTARDGHPVLAAFPGHFVPLRPTFEVEDEPEKEAETTTPADTTPQASARADPAAAPAPKDVRAWAAEQGIDAPARGKLPDALVEQYQAAQQGA</sequence>
<dbReference type="RefSeq" id="WP_251487707.1">
    <property type="nucleotide sequence ID" value="NZ_CAJSLV010000046.1"/>
</dbReference>
<evidence type="ECO:0000256" key="2">
    <source>
        <dbReference type="SAM" id="MobiDB-lite"/>
    </source>
</evidence>
<evidence type="ECO:0000313" key="4">
    <source>
        <dbReference type="EMBL" id="CAG6392770.1"/>
    </source>
</evidence>
<gene>
    <name evidence="4" type="ORF">SCOCK_180147</name>
</gene>
<keyword evidence="1" id="KW-0238">DNA-binding</keyword>
<dbReference type="Gene3D" id="4.10.320.10">
    <property type="entry name" value="E3-binding domain"/>
    <property type="match status" value="1"/>
</dbReference>
<dbReference type="GO" id="GO:0003677">
    <property type="term" value="F:DNA binding"/>
    <property type="evidence" value="ECO:0007669"/>
    <property type="project" value="UniProtKB-KW"/>
</dbReference>
<keyword evidence="5" id="KW-1185">Reference proteome</keyword>
<evidence type="ECO:0000313" key="5">
    <source>
        <dbReference type="Proteomes" id="UP001152519"/>
    </source>
</evidence>
<evidence type="ECO:0000259" key="3">
    <source>
        <dbReference type="Pfam" id="PF23359"/>
    </source>
</evidence>
<accession>A0A9W4DMN7</accession>
<dbReference type="Pfam" id="PF23359">
    <property type="entry name" value="Lsr2_DNA-bd"/>
    <property type="match status" value="1"/>
</dbReference>
<feature type="domain" description="Lsr2 DNA-binding" evidence="3">
    <location>
        <begin position="82"/>
        <end position="117"/>
    </location>
</feature>
<feature type="compositionally biased region" description="Low complexity" evidence="2">
    <location>
        <begin position="64"/>
        <end position="94"/>
    </location>
</feature>
<dbReference type="EMBL" id="CAJSLV010000046">
    <property type="protein sequence ID" value="CAG6392770.1"/>
    <property type="molecule type" value="Genomic_DNA"/>
</dbReference>
<proteinExistence type="predicted"/>
<name>A0A9W4DMN7_9ACTN</name>
<feature type="region of interest" description="Disordered" evidence="2">
    <location>
        <begin position="51"/>
        <end position="105"/>
    </location>
</feature>
<dbReference type="GO" id="GO:0016746">
    <property type="term" value="F:acyltransferase activity"/>
    <property type="evidence" value="ECO:0007669"/>
    <property type="project" value="InterPro"/>
</dbReference>